<name>A0A165IG48_9BASI</name>
<dbReference type="SUPFAM" id="SSF55811">
    <property type="entry name" value="Nudix"/>
    <property type="match status" value="1"/>
</dbReference>
<evidence type="ECO:0000313" key="6">
    <source>
        <dbReference type="EMBL" id="KZT60526.1"/>
    </source>
</evidence>
<dbReference type="InParanoid" id="A0A165IG48"/>
<reference evidence="6 7" key="1">
    <citation type="journal article" date="2016" name="Mol. Biol. Evol.">
        <title>Comparative Genomics of Early-Diverging Mushroom-Forming Fungi Provides Insights into the Origins of Lignocellulose Decay Capabilities.</title>
        <authorList>
            <person name="Nagy L.G."/>
            <person name="Riley R."/>
            <person name="Tritt A."/>
            <person name="Adam C."/>
            <person name="Daum C."/>
            <person name="Floudas D."/>
            <person name="Sun H."/>
            <person name="Yadav J.S."/>
            <person name="Pangilinan J."/>
            <person name="Larsson K.H."/>
            <person name="Matsuura K."/>
            <person name="Barry K."/>
            <person name="Labutti K."/>
            <person name="Kuo R."/>
            <person name="Ohm R.A."/>
            <person name="Bhattacharya S.S."/>
            <person name="Shirouzu T."/>
            <person name="Yoshinaga Y."/>
            <person name="Martin F.M."/>
            <person name="Grigoriev I.V."/>
            <person name="Hibbett D.S."/>
        </authorList>
    </citation>
    <scope>NUCLEOTIDE SEQUENCE [LARGE SCALE GENOMIC DNA]</scope>
    <source>
        <strain evidence="6 7">HHB12733</strain>
    </source>
</reference>
<evidence type="ECO:0000313" key="7">
    <source>
        <dbReference type="Proteomes" id="UP000076842"/>
    </source>
</evidence>
<dbReference type="PANTHER" id="PTHR13047">
    <property type="entry name" value="PRE-MRNA CLEAVAGE FACTOR IM, 25KD SUBUNIT"/>
    <property type="match status" value="1"/>
</dbReference>
<comment type="subcellular location">
    <subcellularLocation>
        <location evidence="5">Nucleus</location>
    </subcellularLocation>
    <subcellularLocation>
        <location evidence="5">Cytoplasm</location>
    </subcellularLocation>
</comment>
<dbReference type="EMBL" id="KV423930">
    <property type="protein sequence ID" value="KZT60526.1"/>
    <property type="molecule type" value="Genomic_DNA"/>
</dbReference>
<sequence length="206" mass="24023">MTARRLTLYPQSNYQFTTKDKQPEEDPTVSARMRRLESEYEVHGMRRSVDAILLFHQKGFPHLLILQISNTYFKLPGGYLNPGEDEIEGLKQRLQDRLHSPTHDTLKPGLEDWVIRECVGKWWRPDYDQKTFPWIPDYVTHPKECKKVFVVQLPSHKIFAIPTNMKMIGVPLFELYGNATRYGPQIAMVPQMLSAYDFVPKGDSKI</sequence>
<dbReference type="PIRSF" id="PIRSF017888">
    <property type="entry name" value="CPSF-25"/>
    <property type="match status" value="1"/>
</dbReference>
<evidence type="ECO:0000256" key="4">
    <source>
        <dbReference type="ARBA" id="ARBA00023242"/>
    </source>
</evidence>
<dbReference type="Pfam" id="PF13869">
    <property type="entry name" value="NUDIX_2"/>
    <property type="match status" value="1"/>
</dbReference>
<dbReference type="FunFam" id="3.90.79.10:FF:000005">
    <property type="entry name" value="Cleavage and polyadenylation specificity factor subunit 5"/>
    <property type="match status" value="1"/>
</dbReference>
<dbReference type="CDD" id="cd18871">
    <property type="entry name" value="NUDIX_Cfim25_Nudt21"/>
    <property type="match status" value="1"/>
</dbReference>
<evidence type="ECO:0000256" key="1">
    <source>
        <dbReference type="ARBA" id="ARBA00009710"/>
    </source>
</evidence>
<dbReference type="GO" id="GO:0005849">
    <property type="term" value="C:mRNA cleavage factor complex"/>
    <property type="evidence" value="ECO:0007669"/>
    <property type="project" value="UniProtKB-UniRule"/>
</dbReference>
<keyword evidence="4 5" id="KW-0539">Nucleus</keyword>
<keyword evidence="3 5" id="KW-0694">RNA-binding</keyword>
<proteinExistence type="inferred from homology"/>
<comment type="subunit">
    <text evidence="5">Homodimer (via N- and C-terminus); binds RNA as homodimer. Component of the cleavage factor Im (CFIm) complex.</text>
</comment>
<dbReference type="Proteomes" id="UP000076842">
    <property type="component" value="Unassembled WGS sequence"/>
</dbReference>
<dbReference type="InterPro" id="IPR016706">
    <property type="entry name" value="Cleav_polyA_spec_factor_su5"/>
</dbReference>
<evidence type="ECO:0000256" key="2">
    <source>
        <dbReference type="ARBA" id="ARBA00022664"/>
    </source>
</evidence>
<dbReference type="Gene3D" id="3.90.79.10">
    <property type="entry name" value="Nucleoside Triphosphate Pyrophosphohydrolase"/>
    <property type="match status" value="1"/>
</dbReference>
<dbReference type="GO" id="GO:0005737">
    <property type="term" value="C:cytoplasm"/>
    <property type="evidence" value="ECO:0007669"/>
    <property type="project" value="UniProtKB-SubCell"/>
</dbReference>
<organism evidence="6 7">
    <name type="scientific">Calocera cornea HHB12733</name>
    <dbReference type="NCBI Taxonomy" id="1353952"/>
    <lineage>
        <taxon>Eukaryota</taxon>
        <taxon>Fungi</taxon>
        <taxon>Dikarya</taxon>
        <taxon>Basidiomycota</taxon>
        <taxon>Agaricomycotina</taxon>
        <taxon>Dacrymycetes</taxon>
        <taxon>Dacrymycetales</taxon>
        <taxon>Dacrymycetaceae</taxon>
        <taxon>Calocera</taxon>
    </lineage>
</organism>
<accession>A0A165IG48</accession>
<dbReference type="InterPro" id="IPR015797">
    <property type="entry name" value="NUDIX_hydrolase-like_dom_sf"/>
</dbReference>
<evidence type="ECO:0000256" key="5">
    <source>
        <dbReference type="PIRNR" id="PIRNR017888"/>
    </source>
</evidence>
<keyword evidence="2 5" id="KW-0507">mRNA processing</keyword>
<dbReference type="OrthoDB" id="277288at2759"/>
<dbReference type="AlphaFoldDB" id="A0A165IG48"/>
<comment type="function">
    <text evidence="5">Component of the cleavage factor Im (CFIm) complex that functions as an activator of the pre-mRNA 3'-end cleavage and polyadenylation processing required for the maturation of pre-mRNA into functional mRNAs. CFIm contributes to the recruitment of multiprotein complexes on specific sequences on the pre-mRNA 3'-end, so called cleavage and polyadenylation signals (pA signals). Most pre-mRNAs contain multiple pA signals, resulting in alternative cleavage and polyadenylation (APA) producing mRNAs with variable 3'-end formation. The CFIm complex acts as a key regulator of cleavage and polyadenylation site choice during APA through its binding to 5'-UGUA-3' elements localized in the 3'-untranslated region (UTR) for a huge number of pre-mRNAs.</text>
</comment>
<dbReference type="STRING" id="1353952.A0A165IG48"/>
<comment type="similarity">
    <text evidence="1 5">Belongs to the Nudix hydrolase family. CPSF5 subfamily.</text>
</comment>
<dbReference type="GO" id="GO:0031124">
    <property type="term" value="P:mRNA 3'-end processing"/>
    <property type="evidence" value="ECO:0007669"/>
    <property type="project" value="InterPro"/>
</dbReference>
<protein>
    <recommendedName>
        <fullName evidence="5">Cleavage and polyadenylation specificity factor subunit 5</fullName>
    </recommendedName>
</protein>
<dbReference type="GO" id="GO:0003729">
    <property type="term" value="F:mRNA binding"/>
    <property type="evidence" value="ECO:0007669"/>
    <property type="project" value="UniProtKB-UniRule"/>
</dbReference>
<keyword evidence="7" id="KW-1185">Reference proteome</keyword>
<gene>
    <name evidence="6" type="ORF">CALCODRAFT_492305</name>
</gene>
<evidence type="ECO:0000256" key="3">
    <source>
        <dbReference type="ARBA" id="ARBA00022884"/>
    </source>
</evidence>
<keyword evidence="5" id="KW-0963">Cytoplasm</keyword>